<dbReference type="PANTHER" id="PTHR36832:SF1">
    <property type="entry name" value="SLR1174 PROTEIN"/>
    <property type="match status" value="1"/>
</dbReference>
<dbReference type="InterPro" id="IPR010390">
    <property type="entry name" value="ABC-2_transporter-like"/>
</dbReference>
<protein>
    <submittedName>
        <fullName evidence="1">ABC-2 family transporter protein</fullName>
    </submittedName>
</protein>
<dbReference type="AlphaFoldDB" id="A0A4U7JJP8"/>
<proteinExistence type="predicted"/>
<gene>
    <name evidence="1" type="ORF">EHE19_014990</name>
</gene>
<dbReference type="Pfam" id="PF06182">
    <property type="entry name" value="ABC2_membrane_6"/>
    <property type="match status" value="1"/>
</dbReference>
<reference evidence="1 2" key="1">
    <citation type="submission" date="2020-09" db="EMBL/GenBank/DDBJ databases">
        <title>Characterization and genome sequencing of Ruminiclostridium sp. nov. MA18.</title>
        <authorList>
            <person name="Rettenmaier R."/>
            <person name="Kowollik M.-L."/>
            <person name="Liebl W."/>
            <person name="Zverlov V."/>
        </authorList>
    </citation>
    <scope>NUCLEOTIDE SEQUENCE [LARGE SCALE GENOMIC DNA]</scope>
    <source>
        <strain evidence="1 2">MA18</strain>
    </source>
</reference>
<dbReference type="KEGG" id="rher:EHE19_014990"/>
<dbReference type="PANTHER" id="PTHR36832">
    <property type="entry name" value="SLR1174 PROTEIN-RELATED"/>
    <property type="match status" value="1"/>
</dbReference>
<dbReference type="OrthoDB" id="8582979at2"/>
<organism evidence="1 2">
    <name type="scientific">Ruminiclostridium herbifermentans</name>
    <dbReference type="NCBI Taxonomy" id="2488810"/>
    <lineage>
        <taxon>Bacteria</taxon>
        <taxon>Bacillati</taxon>
        <taxon>Bacillota</taxon>
        <taxon>Clostridia</taxon>
        <taxon>Eubacteriales</taxon>
        <taxon>Oscillospiraceae</taxon>
        <taxon>Ruminiclostridium</taxon>
    </lineage>
</organism>
<accession>A0A4U7JJP8</accession>
<dbReference type="EMBL" id="CP061336">
    <property type="protein sequence ID" value="QNU66172.1"/>
    <property type="molecule type" value="Genomic_DNA"/>
</dbReference>
<name>A0A4U7JJP8_9FIRM</name>
<dbReference type="Proteomes" id="UP000306409">
    <property type="component" value="Chromosome"/>
</dbReference>
<keyword evidence="2" id="KW-1185">Reference proteome</keyword>
<evidence type="ECO:0000313" key="1">
    <source>
        <dbReference type="EMBL" id="QNU66172.1"/>
    </source>
</evidence>
<evidence type="ECO:0000313" key="2">
    <source>
        <dbReference type="Proteomes" id="UP000306409"/>
    </source>
</evidence>
<sequence length="262" mass="30304">MRKYLEIAKKSFQNNIVYRVDYFASVINTLLMIFVNIAIWKAIYEEEEVLGGVQFKVVMTYIILGFLMQSIFMMEEYLIESKVTSGLISSDLLKPLSFRLNIFSYNIGTLIFRIIMQLTPALILSIVLFRMLPPFNLESGILFFISALLGYLVLYSINFIVWLSSFWFYWTFSIITIKDAVIAVLSGALFPLWFLPEKLHAFVELTPFESIYYVPISIYLGLLPYDEIIFAITKQVIWLAFLVIVGHIVWKMATKKLVVQGG</sequence>
<dbReference type="RefSeq" id="WP_137696917.1">
    <property type="nucleotide sequence ID" value="NZ_CP061336.1"/>
</dbReference>